<dbReference type="InterPro" id="IPR050857">
    <property type="entry name" value="D-2-hydroxyacid_DH"/>
</dbReference>
<name>A0A1M7RMZ4_9ACTN</name>
<dbReference type="SUPFAM" id="SSF51735">
    <property type="entry name" value="NAD(P)-binding Rossmann-fold domains"/>
    <property type="match status" value="1"/>
</dbReference>
<dbReference type="Pfam" id="PF02826">
    <property type="entry name" value="2-Hacid_dh_C"/>
    <property type="match status" value="1"/>
</dbReference>
<gene>
    <name evidence="7" type="ORF">SAMN05443668_12382</name>
</gene>
<evidence type="ECO:0000256" key="4">
    <source>
        <dbReference type="RuleBase" id="RU003719"/>
    </source>
</evidence>
<proteinExistence type="inferred from homology"/>
<keyword evidence="2 4" id="KW-0560">Oxidoreductase</keyword>
<dbReference type="GO" id="GO:0016616">
    <property type="term" value="F:oxidoreductase activity, acting on the CH-OH group of donors, NAD or NADP as acceptor"/>
    <property type="evidence" value="ECO:0007669"/>
    <property type="project" value="InterPro"/>
</dbReference>
<sequence>MITVVVGDQFIPAAHYVEALGDGLDVRTATWAGAKGEQHALQQVMEQDGPNGVPPPAELLAAVEPAEALCLHFAPVSAALIAAAPKLRLIAVARSGLENVDVEAATAAGVGVVPAHGRNAGAVAELQLALMLAEARDVARADASVKTGGWRKEFPGTRVELAGRTVGMVGFGHVGRVFAQRVAGFGCRLLAYDPYTPDAALAASGVERAADLDHVFADGDFVLVQARLTPETSRFIGEAQFRLMKPTAYFVNVSRSRLVDSSALYSALAAGRIAGAGLDVFDSEPLPADSPWRTLDNVTITTHFGGDTEDTNRTSTRLVAEAVAELATTGRVARAVNAAALGW</sequence>
<dbReference type="STRING" id="134849.SAMN05443668_12382"/>
<dbReference type="InterPro" id="IPR036291">
    <property type="entry name" value="NAD(P)-bd_dom_sf"/>
</dbReference>
<dbReference type="PANTHER" id="PTHR42789:SF1">
    <property type="entry name" value="D-ISOMER SPECIFIC 2-HYDROXYACID DEHYDROGENASE FAMILY PROTEIN (AFU_ORTHOLOGUE AFUA_6G10090)"/>
    <property type="match status" value="1"/>
</dbReference>
<dbReference type="Gene3D" id="3.40.50.720">
    <property type="entry name" value="NAD(P)-binding Rossmann-like Domain"/>
    <property type="match status" value="2"/>
</dbReference>
<dbReference type="Pfam" id="PF00389">
    <property type="entry name" value="2-Hacid_dh"/>
    <property type="match status" value="1"/>
</dbReference>
<dbReference type="InterPro" id="IPR006140">
    <property type="entry name" value="D-isomer_DH_NAD-bd"/>
</dbReference>
<evidence type="ECO:0000256" key="3">
    <source>
        <dbReference type="ARBA" id="ARBA00023027"/>
    </source>
</evidence>
<feature type="domain" description="D-isomer specific 2-hydroxyacid dehydrogenase catalytic" evidence="5">
    <location>
        <begin position="53"/>
        <end position="337"/>
    </location>
</feature>
<evidence type="ECO:0000259" key="6">
    <source>
        <dbReference type="Pfam" id="PF02826"/>
    </source>
</evidence>
<evidence type="ECO:0000256" key="2">
    <source>
        <dbReference type="ARBA" id="ARBA00023002"/>
    </source>
</evidence>
<dbReference type="Proteomes" id="UP000184440">
    <property type="component" value="Unassembled WGS sequence"/>
</dbReference>
<dbReference type="AlphaFoldDB" id="A0A1M7RMZ4"/>
<reference evidence="7 8" key="1">
    <citation type="submission" date="2016-11" db="EMBL/GenBank/DDBJ databases">
        <authorList>
            <person name="Jaros S."/>
            <person name="Januszkiewicz K."/>
            <person name="Wedrychowicz H."/>
        </authorList>
    </citation>
    <scope>NUCLEOTIDE SEQUENCE [LARGE SCALE GENOMIC DNA]</scope>
    <source>
        <strain evidence="7 8">DSM 46144</strain>
    </source>
</reference>
<comment type="similarity">
    <text evidence="1 4">Belongs to the D-isomer specific 2-hydroxyacid dehydrogenase family.</text>
</comment>
<evidence type="ECO:0000259" key="5">
    <source>
        <dbReference type="Pfam" id="PF00389"/>
    </source>
</evidence>
<dbReference type="SUPFAM" id="SSF52283">
    <property type="entry name" value="Formate/glycerate dehydrogenase catalytic domain-like"/>
    <property type="match status" value="1"/>
</dbReference>
<organism evidence="7 8">
    <name type="scientific">Cryptosporangium aurantiacum</name>
    <dbReference type="NCBI Taxonomy" id="134849"/>
    <lineage>
        <taxon>Bacteria</taxon>
        <taxon>Bacillati</taxon>
        <taxon>Actinomycetota</taxon>
        <taxon>Actinomycetes</taxon>
        <taxon>Cryptosporangiales</taxon>
        <taxon>Cryptosporangiaceae</taxon>
        <taxon>Cryptosporangium</taxon>
    </lineage>
</organism>
<feature type="domain" description="D-isomer specific 2-hydroxyacid dehydrogenase NAD-binding" evidence="6">
    <location>
        <begin position="128"/>
        <end position="305"/>
    </location>
</feature>
<dbReference type="EMBL" id="FRCS01000023">
    <property type="protein sequence ID" value="SHN47436.1"/>
    <property type="molecule type" value="Genomic_DNA"/>
</dbReference>
<evidence type="ECO:0000256" key="1">
    <source>
        <dbReference type="ARBA" id="ARBA00005854"/>
    </source>
</evidence>
<dbReference type="PANTHER" id="PTHR42789">
    <property type="entry name" value="D-ISOMER SPECIFIC 2-HYDROXYACID DEHYDROGENASE FAMILY PROTEIN (AFU_ORTHOLOGUE AFUA_6G10090)"/>
    <property type="match status" value="1"/>
</dbReference>
<keyword evidence="3" id="KW-0520">NAD</keyword>
<dbReference type="GO" id="GO:0051287">
    <property type="term" value="F:NAD binding"/>
    <property type="evidence" value="ECO:0007669"/>
    <property type="project" value="InterPro"/>
</dbReference>
<protein>
    <submittedName>
        <fullName evidence="7">D-3-phosphoglycerate dehydrogenase</fullName>
    </submittedName>
</protein>
<evidence type="ECO:0000313" key="8">
    <source>
        <dbReference type="Proteomes" id="UP000184440"/>
    </source>
</evidence>
<dbReference type="OrthoDB" id="117809at2"/>
<dbReference type="RefSeq" id="WP_073265288.1">
    <property type="nucleotide sequence ID" value="NZ_FRCS01000023.1"/>
</dbReference>
<accession>A0A1M7RMZ4</accession>
<dbReference type="InterPro" id="IPR006139">
    <property type="entry name" value="D-isomer_2_OHA_DH_cat_dom"/>
</dbReference>
<keyword evidence="8" id="KW-1185">Reference proteome</keyword>
<evidence type="ECO:0000313" key="7">
    <source>
        <dbReference type="EMBL" id="SHN47436.1"/>
    </source>
</evidence>